<dbReference type="WBParaSite" id="maker-PairedContig_3038-snap-gene-0.11-mRNA-1">
    <property type="protein sequence ID" value="maker-PairedContig_3038-snap-gene-0.11-mRNA-1"/>
    <property type="gene ID" value="maker-PairedContig_3038-snap-gene-0.11"/>
</dbReference>
<reference evidence="3" key="1">
    <citation type="submission" date="2016-11" db="UniProtKB">
        <authorList>
            <consortium name="WormBaseParasite"/>
        </authorList>
    </citation>
    <scope>IDENTIFICATION</scope>
    <source>
        <strain evidence="3">pt0022</strain>
    </source>
</reference>
<feature type="region of interest" description="Disordered" evidence="1">
    <location>
        <begin position="1"/>
        <end position="52"/>
    </location>
</feature>
<proteinExistence type="predicted"/>
<keyword evidence="2" id="KW-0472">Membrane</keyword>
<evidence type="ECO:0000313" key="3">
    <source>
        <dbReference type="WBParaSite" id="maker-PairedContig_3038-snap-gene-0.11-mRNA-1"/>
    </source>
</evidence>
<feature type="transmembrane region" description="Helical" evidence="2">
    <location>
        <begin position="569"/>
        <end position="587"/>
    </location>
</feature>
<dbReference type="AlphaFoldDB" id="A0A1I8ELV8"/>
<name>A0A1I8ELV8_WUCBA</name>
<keyword evidence="2" id="KW-0812">Transmembrane</keyword>
<accession>A0A1I8ELV8</accession>
<protein>
    <submittedName>
        <fullName evidence="3">Uncharacterized protein</fullName>
    </submittedName>
</protein>
<keyword evidence="2" id="KW-1133">Transmembrane helix</keyword>
<evidence type="ECO:0000256" key="1">
    <source>
        <dbReference type="SAM" id="MobiDB-lite"/>
    </source>
</evidence>
<sequence length="588" mass="67913">MQITRPSELHLDTYESMESTTSEVPSEQTTSEVQSEPNVQQRAISEAPSEPNIQQRAISEVPSEPNVQQRAICEVPSEQDVIYYQNIPVHSLHQKTVETENALQNLLNAPESVVSHELPPAVVDDNYCFVIDGETIGSEAMLHDDIHWSHTSRPTQYFYSDDLRHFQRVNCIKAKGKIIAVKIIGSKAQTFNAIQSIQSTIPIHQSRSVDSISTRSSSIASGFYHETIPLVQVYVVTRIYSFWKTCPSFRRIVTLLDKVNKNEIKSTHFQKRIFVQHIWRNTKQSDKERVKYEFNRDLARNARSKINDNNKSSTKFIIEEKMKVQATCVTHRDSISSDSSDSIIAFPVEVDRDEISEQETDPNSDSEKDIMHGDSTIFSIENTALDTRMTLKSVLNCPFEYINKQPPLLAMENYCFVINGDLVNVEQIIENSKSWWKQTSSRVRYYLSKGMKTFYEVDALLCRGELRCAYARRGRAASIEPIPLEQIFRVSRIYSHWKTCISFHRIISCISPVTKNATEVYGFQKRIFVQYLWRTEKREEKRRVAREYRRSKIPVPSTQRTTTDRLRKLSLIATFVSLSFISIIFIFN</sequence>
<organism evidence="3">
    <name type="scientific">Wuchereria bancrofti</name>
    <dbReference type="NCBI Taxonomy" id="6293"/>
    <lineage>
        <taxon>Eukaryota</taxon>
        <taxon>Metazoa</taxon>
        <taxon>Ecdysozoa</taxon>
        <taxon>Nematoda</taxon>
        <taxon>Chromadorea</taxon>
        <taxon>Rhabditida</taxon>
        <taxon>Spirurina</taxon>
        <taxon>Spiruromorpha</taxon>
        <taxon>Filarioidea</taxon>
        <taxon>Onchocercidae</taxon>
        <taxon>Wuchereria</taxon>
    </lineage>
</organism>
<feature type="compositionally biased region" description="Polar residues" evidence="1">
    <location>
        <begin position="16"/>
        <end position="43"/>
    </location>
</feature>
<evidence type="ECO:0000256" key="2">
    <source>
        <dbReference type="SAM" id="Phobius"/>
    </source>
</evidence>
<dbReference type="STRING" id="6293.A0A1I8ELV8"/>